<organism evidence="2 3">
    <name type="scientific">Brassica cretica</name>
    <name type="common">Mustard</name>
    <dbReference type="NCBI Taxonomy" id="69181"/>
    <lineage>
        <taxon>Eukaryota</taxon>
        <taxon>Viridiplantae</taxon>
        <taxon>Streptophyta</taxon>
        <taxon>Embryophyta</taxon>
        <taxon>Tracheophyta</taxon>
        <taxon>Spermatophyta</taxon>
        <taxon>Magnoliopsida</taxon>
        <taxon>eudicotyledons</taxon>
        <taxon>Gunneridae</taxon>
        <taxon>Pentapetalae</taxon>
        <taxon>rosids</taxon>
        <taxon>malvids</taxon>
        <taxon>Brassicales</taxon>
        <taxon>Brassicaceae</taxon>
        <taxon>Brassiceae</taxon>
        <taxon>Brassica</taxon>
    </lineage>
</organism>
<sequence length="160" mass="17806">MMLLLVLGAFIFGAFILGAILFLIYLLWELFYEAMGVESQPRPQEPLDEEERLISQNISSAVPVDLTVLVESQPRSEEPLDEGEPLISQNISFGYAYPCKQNVQLSCTSGETNFLPPCDGARPSFYTFEAAKRGYFTSLKTAFNAVEEFVFGDNPPSDSD</sequence>
<dbReference type="EMBL" id="QGKX02001521">
    <property type="protein sequence ID" value="KAF3511368.1"/>
    <property type="molecule type" value="Genomic_DNA"/>
</dbReference>
<dbReference type="AlphaFoldDB" id="A0A8S9P2G8"/>
<keyword evidence="1" id="KW-0472">Membrane</keyword>
<evidence type="ECO:0000313" key="3">
    <source>
        <dbReference type="Proteomes" id="UP000712600"/>
    </source>
</evidence>
<accession>A0A8S9P2G8</accession>
<comment type="caution">
    <text evidence="2">The sequence shown here is derived from an EMBL/GenBank/DDBJ whole genome shotgun (WGS) entry which is preliminary data.</text>
</comment>
<reference evidence="2" key="1">
    <citation type="submission" date="2019-12" db="EMBL/GenBank/DDBJ databases">
        <title>Genome sequencing and annotation of Brassica cretica.</title>
        <authorList>
            <person name="Studholme D.J."/>
            <person name="Sarris P."/>
        </authorList>
    </citation>
    <scope>NUCLEOTIDE SEQUENCE</scope>
    <source>
        <strain evidence="2">PFS-109/04</strain>
        <tissue evidence="2">Leaf</tissue>
    </source>
</reference>
<evidence type="ECO:0000256" key="1">
    <source>
        <dbReference type="SAM" id="Phobius"/>
    </source>
</evidence>
<protein>
    <submittedName>
        <fullName evidence="2">Uncharacterized protein</fullName>
    </submittedName>
</protein>
<evidence type="ECO:0000313" key="2">
    <source>
        <dbReference type="EMBL" id="KAF3511368.1"/>
    </source>
</evidence>
<feature type="transmembrane region" description="Helical" evidence="1">
    <location>
        <begin position="6"/>
        <end position="28"/>
    </location>
</feature>
<keyword evidence="1" id="KW-0812">Transmembrane</keyword>
<gene>
    <name evidence="2" type="ORF">F2Q69_00000935</name>
</gene>
<name>A0A8S9P2G8_BRACR</name>
<keyword evidence="1" id="KW-1133">Transmembrane helix</keyword>
<proteinExistence type="predicted"/>
<dbReference type="Proteomes" id="UP000712600">
    <property type="component" value="Unassembled WGS sequence"/>
</dbReference>